<comment type="caution">
    <text evidence="2">The sequence shown here is derived from an EMBL/GenBank/DDBJ whole genome shotgun (WGS) entry which is preliminary data.</text>
</comment>
<name>A0A9W4HR21_PENOL</name>
<proteinExistence type="predicted"/>
<dbReference type="OrthoDB" id="4158501at2759"/>
<evidence type="ECO:0000256" key="1">
    <source>
        <dbReference type="SAM" id="MobiDB-lite"/>
    </source>
</evidence>
<dbReference type="AlphaFoldDB" id="A0A9W4HR21"/>
<organism evidence="2 3">
    <name type="scientific">Penicillium olsonii</name>
    <dbReference type="NCBI Taxonomy" id="99116"/>
    <lineage>
        <taxon>Eukaryota</taxon>
        <taxon>Fungi</taxon>
        <taxon>Dikarya</taxon>
        <taxon>Ascomycota</taxon>
        <taxon>Pezizomycotina</taxon>
        <taxon>Eurotiomycetes</taxon>
        <taxon>Eurotiomycetidae</taxon>
        <taxon>Eurotiales</taxon>
        <taxon>Aspergillaceae</taxon>
        <taxon>Penicillium</taxon>
    </lineage>
</organism>
<sequence length="589" mass="65705">MDPPTPDHLPLTLASTLARSRLEAAASLPDGDPDAFIALTKDCIDAHAQATKAMIETLGQRVSAGENVDWKCEYDVLKDGLFNYCQSLVGEAEMNLAPEELDRPAKSSVDLTRHLLGKSSKTSLNSLKISPTQANHSPTLPSPSGDSNPSPSLSMPASNASGESYVLVSSRQRLRLFAVSSDDWIVYPSDSVCLADFEVMLPEGMSLVDESIHLSVVMGILNKLYSMAKLMQIILLSYGTEIDNSRLGLWHWIHQYEENVKSTDLKILITIAENLFYALYARVVIELANIELCGTFQSASRSLPSHRPFLLPEADHLYRIVIAFKDVLDTPNICANFHKDVALHFQQDYISQVVDKAKDLEYPLQDATGYRAYVARIVTDRNGAFCTKWLSLIPFFNVIPDRVMAMLSEHYLTVAPVVVVPDDIPFDQLPFINPDQIADDLRDAETKKDHYAATLAKLEGTTIGDERLKDPKSRIYYLAKQRKCVCRGLCRCASECTRLVVNCCPCAERQIRILKMKRDLHSTCPGLNFVTTAGTMARMYFHGLASLRRGVTDHQISAELQRAFESMDALITNEREKKNPRRQNSKGSV</sequence>
<protein>
    <submittedName>
        <fullName evidence="2">Uncharacterized protein</fullName>
    </submittedName>
</protein>
<dbReference type="EMBL" id="CAJVOS010000023">
    <property type="protein sequence ID" value="CAG8099311.1"/>
    <property type="molecule type" value="Genomic_DNA"/>
</dbReference>
<evidence type="ECO:0000313" key="2">
    <source>
        <dbReference type="EMBL" id="CAG8099311.1"/>
    </source>
</evidence>
<feature type="region of interest" description="Disordered" evidence="1">
    <location>
        <begin position="127"/>
        <end position="157"/>
    </location>
</feature>
<gene>
    <name evidence="2" type="ORF">POLS_LOCUS4629</name>
</gene>
<dbReference type="Proteomes" id="UP001153618">
    <property type="component" value="Unassembled WGS sequence"/>
</dbReference>
<feature type="compositionally biased region" description="Polar residues" evidence="1">
    <location>
        <begin position="127"/>
        <end position="139"/>
    </location>
</feature>
<evidence type="ECO:0000313" key="3">
    <source>
        <dbReference type="Proteomes" id="UP001153618"/>
    </source>
</evidence>
<feature type="compositionally biased region" description="Low complexity" evidence="1">
    <location>
        <begin position="142"/>
        <end position="154"/>
    </location>
</feature>
<keyword evidence="3" id="KW-1185">Reference proteome</keyword>
<reference evidence="2" key="1">
    <citation type="submission" date="2021-07" db="EMBL/GenBank/DDBJ databases">
        <authorList>
            <person name="Branca A.L. A."/>
        </authorList>
    </citation>
    <scope>NUCLEOTIDE SEQUENCE</scope>
</reference>
<accession>A0A9W4HR21</accession>